<evidence type="ECO:0000313" key="1">
    <source>
        <dbReference type="EMBL" id="GAH01895.1"/>
    </source>
</evidence>
<sequence>MSKEYESMHREFLKLSPKDKIDYVERMATEIVLLLNQKNIEVKGYLVKIGFFKTFVSL</sequence>
<dbReference type="EMBL" id="BART01021573">
    <property type="protein sequence ID" value="GAH01895.1"/>
    <property type="molecule type" value="Genomic_DNA"/>
</dbReference>
<comment type="caution">
    <text evidence="1">The sequence shown here is derived from an EMBL/GenBank/DDBJ whole genome shotgun (WGS) entry which is preliminary data.</text>
</comment>
<accession>X1D0W2</accession>
<gene>
    <name evidence="1" type="ORF">S01H4_39751</name>
</gene>
<protein>
    <submittedName>
        <fullName evidence="1">Uncharacterized protein</fullName>
    </submittedName>
</protein>
<reference evidence="1" key="1">
    <citation type="journal article" date="2014" name="Front. Microbiol.">
        <title>High frequency of phylogenetically diverse reductive dehalogenase-homologous genes in deep subseafloor sedimentary metagenomes.</title>
        <authorList>
            <person name="Kawai M."/>
            <person name="Futagami T."/>
            <person name="Toyoda A."/>
            <person name="Takaki Y."/>
            <person name="Nishi S."/>
            <person name="Hori S."/>
            <person name="Arai W."/>
            <person name="Tsubouchi T."/>
            <person name="Morono Y."/>
            <person name="Uchiyama I."/>
            <person name="Ito T."/>
            <person name="Fujiyama A."/>
            <person name="Inagaki F."/>
            <person name="Takami H."/>
        </authorList>
    </citation>
    <scope>NUCLEOTIDE SEQUENCE</scope>
    <source>
        <strain evidence="1">Expedition CK06-06</strain>
    </source>
</reference>
<dbReference type="AlphaFoldDB" id="X1D0W2"/>
<organism evidence="1">
    <name type="scientific">marine sediment metagenome</name>
    <dbReference type="NCBI Taxonomy" id="412755"/>
    <lineage>
        <taxon>unclassified sequences</taxon>
        <taxon>metagenomes</taxon>
        <taxon>ecological metagenomes</taxon>
    </lineage>
</organism>
<name>X1D0W2_9ZZZZ</name>
<feature type="non-terminal residue" evidence="1">
    <location>
        <position position="58"/>
    </location>
</feature>
<proteinExistence type="predicted"/>